<evidence type="ECO:0000313" key="1">
    <source>
        <dbReference type="EMBL" id="KAF4044637.1"/>
    </source>
</evidence>
<dbReference type="AlphaFoldDB" id="A0A833SAX9"/>
<keyword evidence="2" id="KW-1185">Reference proteome</keyword>
<reference evidence="1" key="1">
    <citation type="submission" date="2020-04" db="EMBL/GenBank/DDBJ databases">
        <title>Hybrid Assembly of Korean Phytophthora infestans isolates.</title>
        <authorList>
            <person name="Prokchorchik M."/>
            <person name="Lee Y."/>
            <person name="Seo J."/>
            <person name="Cho J.-H."/>
            <person name="Park Y.-E."/>
            <person name="Jang D.-C."/>
            <person name="Im J.-S."/>
            <person name="Choi J.-G."/>
            <person name="Park H.-J."/>
            <person name="Lee G.-B."/>
            <person name="Lee Y.-G."/>
            <person name="Hong S.-Y."/>
            <person name="Cho K."/>
            <person name="Sohn K.H."/>
        </authorList>
    </citation>
    <scope>NUCLEOTIDE SEQUENCE</scope>
    <source>
        <strain evidence="1">KR_1_A1</strain>
    </source>
</reference>
<accession>A0A833SAX9</accession>
<proteinExistence type="predicted"/>
<protein>
    <submittedName>
        <fullName evidence="1">Uncharacterized protein</fullName>
    </submittedName>
</protein>
<dbReference type="Proteomes" id="UP000602510">
    <property type="component" value="Unassembled WGS sequence"/>
</dbReference>
<comment type="caution">
    <text evidence="1">The sequence shown here is derived from an EMBL/GenBank/DDBJ whole genome shotgun (WGS) entry which is preliminary data.</text>
</comment>
<name>A0A833SAX9_PHYIN</name>
<gene>
    <name evidence="1" type="ORF">GN244_ATG02864</name>
</gene>
<sequence length="107" mass="11121">MPNRNRFVPPCVPCRFRRAAILPYAASQHTNGSFSKLLAEGRCVAVGSKHHFVIPSGALRPARARMEELAALAAAGSNAVAGDADTGDALVAGRAPVTIAGEGARER</sequence>
<evidence type="ECO:0000313" key="2">
    <source>
        <dbReference type="Proteomes" id="UP000602510"/>
    </source>
</evidence>
<dbReference type="EMBL" id="WSZM01000062">
    <property type="protein sequence ID" value="KAF4044637.1"/>
    <property type="molecule type" value="Genomic_DNA"/>
</dbReference>
<organism evidence="1 2">
    <name type="scientific">Phytophthora infestans</name>
    <name type="common">Potato late blight agent</name>
    <name type="synonym">Botrytis infestans</name>
    <dbReference type="NCBI Taxonomy" id="4787"/>
    <lineage>
        <taxon>Eukaryota</taxon>
        <taxon>Sar</taxon>
        <taxon>Stramenopiles</taxon>
        <taxon>Oomycota</taxon>
        <taxon>Peronosporomycetes</taxon>
        <taxon>Peronosporales</taxon>
        <taxon>Peronosporaceae</taxon>
        <taxon>Phytophthora</taxon>
    </lineage>
</organism>